<sequence>MCNNYHVFRSSNAKRGRGVLTAIFHTYSAEVISTNSPLEQVDLLIVKMHIKNVPVLIINLYIPPSTPIEDYGALLDHLENCCDLSNYCIIAGDFNIPELYACLYDNRSPTNLYNAFVAFLTFNNLIQHNRVLNANGRILDAIVTSDAISSSIEHNIEPQVKEDSHHP</sequence>
<dbReference type="AlphaFoldDB" id="A0AA38IZ68"/>
<dbReference type="Pfam" id="PF14529">
    <property type="entry name" value="Exo_endo_phos_2"/>
    <property type="match status" value="1"/>
</dbReference>
<reference evidence="2" key="1">
    <citation type="journal article" date="2023" name="G3 (Bethesda)">
        <title>Whole genome assemblies of Zophobas morio and Tenebrio molitor.</title>
        <authorList>
            <person name="Kaur S."/>
            <person name="Stinson S.A."/>
            <person name="diCenzo G.C."/>
        </authorList>
    </citation>
    <scope>NUCLEOTIDE SEQUENCE</scope>
    <source>
        <strain evidence="2">QUZm001</strain>
    </source>
</reference>
<keyword evidence="3" id="KW-1185">Reference proteome</keyword>
<feature type="domain" description="Endonuclease/exonuclease/phosphatase" evidence="1">
    <location>
        <begin position="56"/>
        <end position="160"/>
    </location>
</feature>
<dbReference type="GO" id="GO:0003824">
    <property type="term" value="F:catalytic activity"/>
    <property type="evidence" value="ECO:0007669"/>
    <property type="project" value="InterPro"/>
</dbReference>
<gene>
    <name evidence="2" type="ORF">Zmor_001501</name>
</gene>
<evidence type="ECO:0000313" key="2">
    <source>
        <dbReference type="EMBL" id="KAJ3666045.1"/>
    </source>
</evidence>
<accession>A0AA38IZ68</accession>
<dbReference type="InterPro" id="IPR036691">
    <property type="entry name" value="Endo/exonu/phosph_ase_sf"/>
</dbReference>
<dbReference type="SUPFAM" id="SSF56219">
    <property type="entry name" value="DNase I-like"/>
    <property type="match status" value="1"/>
</dbReference>
<dbReference type="EMBL" id="JALNTZ010000001">
    <property type="protein sequence ID" value="KAJ3666045.1"/>
    <property type="molecule type" value="Genomic_DNA"/>
</dbReference>
<proteinExistence type="predicted"/>
<organism evidence="2 3">
    <name type="scientific">Zophobas morio</name>
    <dbReference type="NCBI Taxonomy" id="2755281"/>
    <lineage>
        <taxon>Eukaryota</taxon>
        <taxon>Metazoa</taxon>
        <taxon>Ecdysozoa</taxon>
        <taxon>Arthropoda</taxon>
        <taxon>Hexapoda</taxon>
        <taxon>Insecta</taxon>
        <taxon>Pterygota</taxon>
        <taxon>Neoptera</taxon>
        <taxon>Endopterygota</taxon>
        <taxon>Coleoptera</taxon>
        <taxon>Polyphaga</taxon>
        <taxon>Cucujiformia</taxon>
        <taxon>Tenebrionidae</taxon>
        <taxon>Zophobas</taxon>
    </lineage>
</organism>
<evidence type="ECO:0000259" key="1">
    <source>
        <dbReference type="Pfam" id="PF14529"/>
    </source>
</evidence>
<comment type="caution">
    <text evidence="2">The sequence shown here is derived from an EMBL/GenBank/DDBJ whole genome shotgun (WGS) entry which is preliminary data.</text>
</comment>
<name>A0AA38IZ68_9CUCU</name>
<dbReference type="Gene3D" id="3.60.10.10">
    <property type="entry name" value="Endonuclease/exonuclease/phosphatase"/>
    <property type="match status" value="1"/>
</dbReference>
<evidence type="ECO:0000313" key="3">
    <source>
        <dbReference type="Proteomes" id="UP001168821"/>
    </source>
</evidence>
<dbReference type="Proteomes" id="UP001168821">
    <property type="component" value="Unassembled WGS sequence"/>
</dbReference>
<protein>
    <recommendedName>
        <fullName evidence="1">Endonuclease/exonuclease/phosphatase domain-containing protein</fullName>
    </recommendedName>
</protein>
<dbReference type="InterPro" id="IPR005135">
    <property type="entry name" value="Endo/exonuclease/phosphatase"/>
</dbReference>